<comment type="subcellular location">
    <subcellularLocation>
        <location evidence="1">Cell membrane</location>
        <topology evidence="1">Multi-pass membrane protein</topology>
    </subcellularLocation>
</comment>
<dbReference type="Pfam" id="PF00672">
    <property type="entry name" value="HAMP"/>
    <property type="match status" value="1"/>
</dbReference>
<dbReference type="CDD" id="cd11386">
    <property type="entry name" value="MCP_signal"/>
    <property type="match status" value="1"/>
</dbReference>
<evidence type="ECO:0000256" key="7">
    <source>
        <dbReference type="ARBA" id="ARBA00023224"/>
    </source>
</evidence>
<dbReference type="SUPFAM" id="SSF103190">
    <property type="entry name" value="Sensory domain-like"/>
    <property type="match status" value="1"/>
</dbReference>
<dbReference type="Gene3D" id="3.30.450.20">
    <property type="entry name" value="PAS domain"/>
    <property type="match status" value="1"/>
</dbReference>
<dbReference type="InterPro" id="IPR004090">
    <property type="entry name" value="Chemotax_Me-accpt_rcpt"/>
</dbReference>
<evidence type="ECO:0000313" key="13">
    <source>
        <dbReference type="EMBL" id="VBB09536.1"/>
    </source>
</evidence>
<dbReference type="Proteomes" id="UP000277811">
    <property type="component" value="Unassembled WGS sequence"/>
</dbReference>
<dbReference type="InterPro" id="IPR003660">
    <property type="entry name" value="HAMP_dom"/>
</dbReference>
<evidence type="ECO:0000256" key="6">
    <source>
        <dbReference type="ARBA" id="ARBA00023136"/>
    </source>
</evidence>
<evidence type="ECO:0000256" key="4">
    <source>
        <dbReference type="ARBA" id="ARBA00022692"/>
    </source>
</evidence>
<evidence type="ECO:0000313" key="14">
    <source>
        <dbReference type="Proteomes" id="UP000277811"/>
    </source>
</evidence>
<protein>
    <submittedName>
        <fullName evidence="13">Chemotaxis methyl-accepting receptor</fullName>
    </submittedName>
</protein>
<evidence type="ECO:0000256" key="2">
    <source>
        <dbReference type="ARBA" id="ARBA00022475"/>
    </source>
</evidence>
<dbReference type="GO" id="GO:0007165">
    <property type="term" value="P:signal transduction"/>
    <property type="evidence" value="ECO:0007669"/>
    <property type="project" value="UniProtKB-KW"/>
</dbReference>
<evidence type="ECO:0000256" key="9">
    <source>
        <dbReference type="PROSITE-ProRule" id="PRU00284"/>
    </source>
</evidence>
<name>A0A498RA16_9FIRM</name>
<evidence type="ECO:0000256" key="5">
    <source>
        <dbReference type="ARBA" id="ARBA00022989"/>
    </source>
</evidence>
<dbReference type="PRINTS" id="PR00260">
    <property type="entry name" value="CHEMTRNSDUCR"/>
</dbReference>
<evidence type="ECO:0000259" key="12">
    <source>
        <dbReference type="PROSITE" id="PS50885"/>
    </source>
</evidence>
<reference evidence="13 14" key="1">
    <citation type="submission" date="2018-06" db="EMBL/GenBank/DDBJ databases">
        <authorList>
            <person name="Strepis N."/>
        </authorList>
    </citation>
    <scope>NUCLEOTIDE SEQUENCE [LARGE SCALE GENOMIC DNA]</scope>
    <source>
        <strain evidence="13">LUCI</strain>
    </source>
</reference>
<dbReference type="SMART" id="SM00283">
    <property type="entry name" value="MA"/>
    <property type="match status" value="1"/>
</dbReference>
<sequence length="674" mass="71817">MKSIRTRLLAIVLTLMVISLGCLAGFSYYFARQALTASVDETSAAIGTDYANRVQASVYEMVTYLQGVINNQAIRPNSERQLLISALAEARVRGKKFDAVNFVYPDGTTIRYDGTVINLADRDYFQKVIKDKQPVISEPIIAKGTGKASIVIAVPIVENGKLIGVLNGTASLASLNGLVKQIKFKEDGYGAIVDASGVVLAYPRPEVVGKLNLREKKIDSGLKLGAAELDDRLIALFKSVNDTKKQVHGVHTSIDNISTLSVLTPIKLPGGQQWVLMVSAPETEVFREVGTMTKFLFTVALAGIFLAGLFVVYISKKFAQPIIKLRDEVLILANGDLQRRELDINSKDEIGQLAGAFTQMADKLRHLVAKVQLKAETVAASSEELTASAQQSADVTNQVAGSITHIAEGSDLQTNAIDSMAAIVEQMSANIEQIAAIGKQITDIAADTSESTFQGQKAIDKAREHMRNIGEGSETVQKAIGNLAQGSREIGEIVTLISAIAGQTNLLALNAAIEAARAGEAGRGFAVVAEEVRKLAEESNQATQKIAGLIQKNESDMNQAIVVTRNSTNGVKTGIGVVESAGDTFKAIADTVENLSVQIQGIIESIDQIVAGSEKLVFSVQNVDKAAKENDAEAQSVSAAMEEQSASMQEIASSSQSLAHTAADLQSAVAIFKI</sequence>
<dbReference type="Pfam" id="PF00015">
    <property type="entry name" value="MCPsignal"/>
    <property type="match status" value="1"/>
</dbReference>
<dbReference type="InterPro" id="IPR004089">
    <property type="entry name" value="MCPsignal_dom"/>
</dbReference>
<dbReference type="CDD" id="cd12914">
    <property type="entry name" value="PDC1_DGC_like"/>
    <property type="match status" value="1"/>
</dbReference>
<dbReference type="GO" id="GO:0005886">
    <property type="term" value="C:plasma membrane"/>
    <property type="evidence" value="ECO:0007669"/>
    <property type="project" value="UniProtKB-SubCell"/>
</dbReference>
<dbReference type="PROSITE" id="PS51257">
    <property type="entry name" value="PROKAR_LIPOPROTEIN"/>
    <property type="match status" value="1"/>
</dbReference>
<dbReference type="PANTHER" id="PTHR32089:SF114">
    <property type="entry name" value="METHYL-ACCEPTING CHEMOTAXIS PROTEIN MCPB"/>
    <property type="match status" value="1"/>
</dbReference>
<keyword evidence="2" id="KW-1003">Cell membrane</keyword>
<accession>A0A498RA16</accession>
<gene>
    <name evidence="13" type="ORF">LUCI_4831</name>
</gene>
<keyword evidence="5 10" id="KW-1133">Transmembrane helix</keyword>
<dbReference type="GO" id="GO:0004888">
    <property type="term" value="F:transmembrane signaling receptor activity"/>
    <property type="evidence" value="ECO:0007669"/>
    <property type="project" value="InterPro"/>
</dbReference>
<dbReference type="PROSITE" id="PS50111">
    <property type="entry name" value="CHEMOTAXIS_TRANSDUC_2"/>
    <property type="match status" value="1"/>
</dbReference>
<comment type="similarity">
    <text evidence="8">Belongs to the methyl-accepting chemotaxis (MCP) protein family.</text>
</comment>
<evidence type="ECO:0000256" key="8">
    <source>
        <dbReference type="ARBA" id="ARBA00029447"/>
    </source>
</evidence>
<dbReference type="Pfam" id="PF02743">
    <property type="entry name" value="dCache_1"/>
    <property type="match status" value="1"/>
</dbReference>
<keyword evidence="7 9" id="KW-0807">Transducer</keyword>
<dbReference type="CDD" id="cd12912">
    <property type="entry name" value="PDC2_MCP_like"/>
    <property type="match status" value="1"/>
</dbReference>
<dbReference type="CDD" id="cd06225">
    <property type="entry name" value="HAMP"/>
    <property type="match status" value="1"/>
</dbReference>
<evidence type="ECO:0000259" key="11">
    <source>
        <dbReference type="PROSITE" id="PS50111"/>
    </source>
</evidence>
<evidence type="ECO:0000256" key="1">
    <source>
        <dbReference type="ARBA" id="ARBA00004651"/>
    </source>
</evidence>
<dbReference type="Gene3D" id="6.10.340.10">
    <property type="match status" value="1"/>
</dbReference>
<dbReference type="PANTHER" id="PTHR32089">
    <property type="entry name" value="METHYL-ACCEPTING CHEMOTAXIS PROTEIN MCPB"/>
    <property type="match status" value="1"/>
</dbReference>
<keyword evidence="6 10" id="KW-0472">Membrane</keyword>
<dbReference type="SUPFAM" id="SSF58104">
    <property type="entry name" value="Methyl-accepting chemotaxis protein (MCP) signaling domain"/>
    <property type="match status" value="1"/>
</dbReference>
<evidence type="ECO:0000256" key="10">
    <source>
        <dbReference type="SAM" id="Phobius"/>
    </source>
</evidence>
<dbReference type="GO" id="GO:0006935">
    <property type="term" value="P:chemotaxis"/>
    <property type="evidence" value="ECO:0007669"/>
    <property type="project" value="UniProtKB-KW"/>
</dbReference>
<keyword evidence="13" id="KW-0675">Receptor</keyword>
<proteinExistence type="inferred from homology"/>
<dbReference type="AlphaFoldDB" id="A0A498RA16"/>
<feature type="transmembrane region" description="Helical" evidence="10">
    <location>
        <begin position="295"/>
        <end position="314"/>
    </location>
</feature>
<dbReference type="SMART" id="SM00304">
    <property type="entry name" value="HAMP"/>
    <property type="match status" value="2"/>
</dbReference>
<dbReference type="InterPro" id="IPR029151">
    <property type="entry name" value="Sensor-like_sf"/>
</dbReference>
<dbReference type="PROSITE" id="PS50885">
    <property type="entry name" value="HAMP"/>
    <property type="match status" value="1"/>
</dbReference>
<feature type="domain" description="Methyl-accepting transducer" evidence="11">
    <location>
        <begin position="388"/>
        <end position="645"/>
    </location>
</feature>
<keyword evidence="14" id="KW-1185">Reference proteome</keyword>
<dbReference type="EMBL" id="UPPP01000127">
    <property type="protein sequence ID" value="VBB09536.1"/>
    <property type="molecule type" value="Genomic_DNA"/>
</dbReference>
<feature type="domain" description="HAMP" evidence="12">
    <location>
        <begin position="316"/>
        <end position="369"/>
    </location>
</feature>
<organism evidence="13 14">
    <name type="scientific">Lucifera butyrica</name>
    <dbReference type="NCBI Taxonomy" id="1351585"/>
    <lineage>
        <taxon>Bacteria</taxon>
        <taxon>Bacillati</taxon>
        <taxon>Bacillota</taxon>
        <taxon>Negativicutes</taxon>
        <taxon>Veillonellales</taxon>
        <taxon>Veillonellaceae</taxon>
        <taxon>Lucifera</taxon>
    </lineage>
</organism>
<keyword evidence="4 10" id="KW-0812">Transmembrane</keyword>
<evidence type="ECO:0000256" key="3">
    <source>
        <dbReference type="ARBA" id="ARBA00022500"/>
    </source>
</evidence>
<dbReference type="RefSeq" id="WP_207858389.1">
    <property type="nucleotide sequence ID" value="NZ_UPPP01000127.1"/>
</dbReference>
<dbReference type="InterPro" id="IPR033479">
    <property type="entry name" value="dCache_1"/>
</dbReference>
<keyword evidence="3" id="KW-0145">Chemotaxis</keyword>
<dbReference type="Gene3D" id="1.10.287.950">
    <property type="entry name" value="Methyl-accepting chemotaxis protein"/>
    <property type="match status" value="1"/>
</dbReference>